<comment type="caution">
    <text evidence="1">The sequence shown here is derived from an EMBL/GenBank/DDBJ whole genome shotgun (WGS) entry which is preliminary data.</text>
</comment>
<dbReference type="Gene3D" id="3.30.70.1520">
    <property type="entry name" value="Heterotetrameric sarcosine oxidase"/>
    <property type="match status" value="1"/>
</dbReference>
<dbReference type="Proteomes" id="UP000536262">
    <property type="component" value="Unassembled WGS sequence"/>
</dbReference>
<sequence length="211" mass="22143">MADFSWNTQSPLQKALVAGRHGVASAQAGVTLVEVRDLVLVQVMARRGKAADTAKAAKKLFGVDAPSTPKAVAGKTATLVWSGPDQFTVLAPRTDESSQIDAMSQAFSGSASLSDQSDGRCLIRVSGPRGRDAIAKFSSLDLHDAAFPVGAAANTAVDHTAVNFYREANGADGHPVYSMLVFTSFADSLWHTIVDSSLEYGVDTSRTRAAA</sequence>
<proteinExistence type="predicted"/>
<dbReference type="InterPro" id="IPR007375">
    <property type="entry name" value="SoxG"/>
</dbReference>
<dbReference type="Pfam" id="PF04268">
    <property type="entry name" value="SoxG"/>
    <property type="match status" value="1"/>
</dbReference>
<accession>A0A7X0KNE0</accession>
<organism evidence="1 2">
    <name type="scientific">Aminobacter aganoensis</name>
    <dbReference type="NCBI Taxonomy" id="83264"/>
    <lineage>
        <taxon>Bacteria</taxon>
        <taxon>Pseudomonadati</taxon>
        <taxon>Pseudomonadota</taxon>
        <taxon>Alphaproteobacteria</taxon>
        <taxon>Hyphomicrobiales</taxon>
        <taxon>Phyllobacteriaceae</taxon>
        <taxon>Aminobacter</taxon>
    </lineage>
</organism>
<keyword evidence="1" id="KW-0560">Oxidoreductase</keyword>
<keyword evidence="2" id="KW-1185">Reference proteome</keyword>
<dbReference type="EMBL" id="JACHOU010000019">
    <property type="protein sequence ID" value="MBB6357058.1"/>
    <property type="molecule type" value="Genomic_DNA"/>
</dbReference>
<dbReference type="GO" id="GO:0008115">
    <property type="term" value="F:sarcosine oxidase activity"/>
    <property type="evidence" value="ECO:0007669"/>
    <property type="project" value="UniProtKB-EC"/>
</dbReference>
<reference evidence="1 2" key="1">
    <citation type="submission" date="2020-08" db="EMBL/GenBank/DDBJ databases">
        <title>Genomic Encyclopedia of Type Strains, Phase IV (KMG-IV): sequencing the most valuable type-strain genomes for metagenomic binning, comparative biology and taxonomic classification.</title>
        <authorList>
            <person name="Goeker M."/>
        </authorList>
    </citation>
    <scope>NUCLEOTIDE SEQUENCE [LARGE SCALE GENOMIC DNA]</scope>
    <source>
        <strain evidence="1 2">DSM 7051</strain>
    </source>
</reference>
<gene>
    <name evidence="1" type="ORF">GGR00_004878</name>
</gene>
<protein>
    <submittedName>
        <fullName evidence="1">Sarcosine oxidase subunit gamma</fullName>
        <ecNumber evidence="1">1.5.3.1</ecNumber>
    </submittedName>
</protein>
<evidence type="ECO:0000313" key="1">
    <source>
        <dbReference type="EMBL" id="MBB6357058.1"/>
    </source>
</evidence>
<dbReference type="Gene3D" id="3.30.1360.120">
    <property type="entry name" value="Probable tRNA modification gtpase trme, domain 1"/>
    <property type="match status" value="1"/>
</dbReference>
<dbReference type="RefSeq" id="WP_184701663.1">
    <property type="nucleotide sequence ID" value="NZ_BAABEG010000002.1"/>
</dbReference>
<dbReference type="InterPro" id="IPR027266">
    <property type="entry name" value="TrmE/GcvT-like"/>
</dbReference>
<dbReference type="SUPFAM" id="SSF103025">
    <property type="entry name" value="Folate-binding domain"/>
    <property type="match status" value="1"/>
</dbReference>
<name>A0A7X0KNE0_9HYPH</name>
<evidence type="ECO:0000313" key="2">
    <source>
        <dbReference type="Proteomes" id="UP000536262"/>
    </source>
</evidence>
<dbReference type="EC" id="1.5.3.1" evidence="1"/>
<dbReference type="AlphaFoldDB" id="A0A7X0KNE0"/>